<accession>A0ABR8WSR9</accession>
<evidence type="ECO:0000256" key="1">
    <source>
        <dbReference type="SAM" id="SignalP"/>
    </source>
</evidence>
<evidence type="ECO:0000313" key="2">
    <source>
        <dbReference type="EMBL" id="MBD8019932.1"/>
    </source>
</evidence>
<name>A0ABR8WSR9_9MICO</name>
<proteinExistence type="predicted"/>
<reference evidence="2 3" key="1">
    <citation type="submission" date="2020-08" db="EMBL/GenBank/DDBJ databases">
        <title>A Genomic Blueprint of the Chicken Gut Microbiome.</title>
        <authorList>
            <person name="Gilroy R."/>
            <person name="Ravi A."/>
            <person name="Getino M."/>
            <person name="Pursley I."/>
            <person name="Horton D.L."/>
            <person name="Alikhan N.-F."/>
            <person name="Baker D."/>
            <person name="Gharbi K."/>
            <person name="Hall N."/>
            <person name="Watson M."/>
            <person name="Adriaenssens E.M."/>
            <person name="Foster-Nyarko E."/>
            <person name="Jarju S."/>
            <person name="Secka A."/>
            <person name="Antonio M."/>
            <person name="Oren A."/>
            <person name="Chaudhuri R."/>
            <person name="La Ragione R.M."/>
            <person name="Hildebrand F."/>
            <person name="Pallen M.J."/>
        </authorList>
    </citation>
    <scope>NUCLEOTIDE SEQUENCE [LARGE SCALE GENOMIC DNA]</scope>
    <source>
        <strain evidence="2 3">Re57</strain>
    </source>
</reference>
<dbReference type="Proteomes" id="UP000651517">
    <property type="component" value="Unassembled WGS sequence"/>
</dbReference>
<feature type="signal peptide" evidence="1">
    <location>
        <begin position="1"/>
        <end position="22"/>
    </location>
</feature>
<keyword evidence="3" id="KW-1185">Reference proteome</keyword>
<organism evidence="2 3">
    <name type="scientific">Brevibacterium gallinarum</name>
    <dbReference type="NCBI Taxonomy" id="2762220"/>
    <lineage>
        <taxon>Bacteria</taxon>
        <taxon>Bacillati</taxon>
        <taxon>Actinomycetota</taxon>
        <taxon>Actinomycetes</taxon>
        <taxon>Micrococcales</taxon>
        <taxon>Brevibacteriaceae</taxon>
        <taxon>Brevibacterium</taxon>
    </lineage>
</organism>
<feature type="chain" id="PRO_5045793413" evidence="1">
    <location>
        <begin position="23"/>
        <end position="89"/>
    </location>
</feature>
<comment type="caution">
    <text evidence="2">The sequence shown here is derived from an EMBL/GenBank/DDBJ whole genome shotgun (WGS) entry which is preliminary data.</text>
</comment>
<keyword evidence="1" id="KW-0732">Signal</keyword>
<dbReference type="EMBL" id="JACSPY010000002">
    <property type="protein sequence ID" value="MBD8019932.1"/>
    <property type="molecule type" value="Genomic_DNA"/>
</dbReference>
<protein>
    <submittedName>
        <fullName evidence="2">Uncharacterized protein</fullName>
    </submittedName>
</protein>
<dbReference type="RefSeq" id="WP_191725462.1">
    <property type="nucleotide sequence ID" value="NZ_JACSPY010000002.1"/>
</dbReference>
<evidence type="ECO:0000313" key="3">
    <source>
        <dbReference type="Proteomes" id="UP000651517"/>
    </source>
</evidence>
<sequence>MSSMLITAGAAAAILSAGPALATEPANMQGRAPLAEEIGLAVDWDLSAGADGFTAVVTDGTTGDVSADISDYVNHTSVTVAADGTVTVD</sequence>
<gene>
    <name evidence="2" type="ORF">H9634_03925</name>
</gene>